<dbReference type="InterPro" id="IPR050865">
    <property type="entry name" value="BEACH_Domain"/>
</dbReference>
<dbReference type="VEuPathDB" id="TrichDB:TVAG_349540"/>
<dbReference type="InterPro" id="IPR013320">
    <property type="entry name" value="ConA-like_dom_sf"/>
</dbReference>
<feature type="domain" description="BEACH-type PH" evidence="2">
    <location>
        <begin position="1729"/>
        <end position="1830"/>
    </location>
</feature>
<dbReference type="InterPro" id="IPR036372">
    <property type="entry name" value="BEACH_dom_sf"/>
</dbReference>
<dbReference type="Pfam" id="PF02138">
    <property type="entry name" value="Beach"/>
    <property type="match status" value="1"/>
</dbReference>
<dbReference type="Pfam" id="PF15787">
    <property type="entry name" value="DUF4704"/>
    <property type="match status" value="1"/>
</dbReference>
<gene>
    <name evidence="3" type="ORF">TVAG_349540</name>
</gene>
<dbReference type="PROSITE" id="PS51783">
    <property type="entry name" value="PH_BEACH"/>
    <property type="match status" value="1"/>
</dbReference>
<dbReference type="SMART" id="SM01026">
    <property type="entry name" value="Beach"/>
    <property type="match status" value="1"/>
</dbReference>
<dbReference type="PROSITE" id="PS50197">
    <property type="entry name" value="BEACH"/>
    <property type="match status" value="1"/>
</dbReference>
<dbReference type="InterPro" id="IPR015943">
    <property type="entry name" value="WD40/YVTN_repeat-like_dom_sf"/>
</dbReference>
<dbReference type="InterPro" id="IPR011993">
    <property type="entry name" value="PH-like_dom_sf"/>
</dbReference>
<evidence type="ECO:0000313" key="4">
    <source>
        <dbReference type="Proteomes" id="UP000001542"/>
    </source>
</evidence>
<dbReference type="CDD" id="cd06071">
    <property type="entry name" value="Beach"/>
    <property type="match status" value="1"/>
</dbReference>
<reference evidence="3" key="2">
    <citation type="journal article" date="2007" name="Science">
        <title>Draft genome sequence of the sexually transmitted pathogen Trichomonas vaginalis.</title>
        <authorList>
            <person name="Carlton J.M."/>
            <person name="Hirt R.P."/>
            <person name="Silva J.C."/>
            <person name="Delcher A.L."/>
            <person name="Schatz M."/>
            <person name="Zhao Q."/>
            <person name="Wortman J.R."/>
            <person name="Bidwell S.L."/>
            <person name="Alsmark U.C.M."/>
            <person name="Besteiro S."/>
            <person name="Sicheritz-Ponten T."/>
            <person name="Noel C.J."/>
            <person name="Dacks J.B."/>
            <person name="Foster P.G."/>
            <person name="Simillion C."/>
            <person name="Van de Peer Y."/>
            <person name="Miranda-Saavedra D."/>
            <person name="Barton G.J."/>
            <person name="Westrop G.D."/>
            <person name="Mueller S."/>
            <person name="Dessi D."/>
            <person name="Fiori P.L."/>
            <person name="Ren Q."/>
            <person name="Paulsen I."/>
            <person name="Zhang H."/>
            <person name="Bastida-Corcuera F.D."/>
            <person name="Simoes-Barbosa A."/>
            <person name="Brown M.T."/>
            <person name="Hayes R.D."/>
            <person name="Mukherjee M."/>
            <person name="Okumura C.Y."/>
            <person name="Schneider R."/>
            <person name="Smith A.J."/>
            <person name="Vanacova S."/>
            <person name="Villalvazo M."/>
            <person name="Haas B.J."/>
            <person name="Pertea M."/>
            <person name="Feldblyum T.V."/>
            <person name="Utterback T.R."/>
            <person name="Shu C.L."/>
            <person name="Osoegawa K."/>
            <person name="de Jong P.J."/>
            <person name="Hrdy I."/>
            <person name="Horvathova L."/>
            <person name="Zubacova Z."/>
            <person name="Dolezal P."/>
            <person name="Malik S.B."/>
            <person name="Logsdon J.M. Jr."/>
            <person name="Henze K."/>
            <person name="Gupta A."/>
            <person name="Wang C.C."/>
            <person name="Dunne R.L."/>
            <person name="Upcroft J.A."/>
            <person name="Upcroft P."/>
            <person name="White O."/>
            <person name="Salzberg S.L."/>
            <person name="Tang P."/>
            <person name="Chiu C.-H."/>
            <person name="Lee Y.-S."/>
            <person name="Embley T.M."/>
            <person name="Coombs G.H."/>
            <person name="Mottram J.C."/>
            <person name="Tachezy J."/>
            <person name="Fraser-Liggett C.M."/>
            <person name="Johnson P.J."/>
        </authorList>
    </citation>
    <scope>NUCLEOTIDE SEQUENCE [LARGE SCALE GENOMIC DNA]</scope>
    <source>
        <strain evidence="3">G3</strain>
    </source>
</reference>
<dbReference type="Pfam" id="PF14844">
    <property type="entry name" value="PH_BEACH"/>
    <property type="match status" value="1"/>
</dbReference>
<organism evidence="3 4">
    <name type="scientific">Trichomonas vaginalis (strain ATCC PRA-98 / G3)</name>
    <dbReference type="NCBI Taxonomy" id="412133"/>
    <lineage>
        <taxon>Eukaryota</taxon>
        <taxon>Metamonada</taxon>
        <taxon>Parabasalia</taxon>
        <taxon>Trichomonadida</taxon>
        <taxon>Trichomonadidae</taxon>
        <taxon>Trichomonas</taxon>
    </lineage>
</organism>
<reference evidence="3" key="1">
    <citation type="submission" date="2006-10" db="EMBL/GenBank/DDBJ databases">
        <authorList>
            <person name="Amadeo P."/>
            <person name="Zhao Q."/>
            <person name="Wortman J."/>
            <person name="Fraser-Liggett C."/>
            <person name="Carlton J."/>
        </authorList>
    </citation>
    <scope>NUCLEOTIDE SEQUENCE</scope>
    <source>
        <strain evidence="3">G3</strain>
    </source>
</reference>
<keyword evidence="4" id="KW-1185">Reference proteome</keyword>
<dbReference type="Gene3D" id="1.10.1540.10">
    <property type="entry name" value="BEACH domain"/>
    <property type="match status" value="1"/>
</dbReference>
<dbReference type="SUPFAM" id="SSF50729">
    <property type="entry name" value="PH domain-like"/>
    <property type="match status" value="1"/>
</dbReference>
<evidence type="ECO:0000259" key="2">
    <source>
        <dbReference type="PROSITE" id="PS51783"/>
    </source>
</evidence>
<sequence length="2460" mass="284851">MILDIDTVQNKTFLEIIERCPTTKYQSFSEDAGYINEINDYPLSPIPPATIRQIKAQIEQGIKFHIPYYDLNIEFSPPQELIQNILSQPTVTERIRSYHSSYLVHYLMTWIIHCKVEKKFENFKQLIPIFYFNYSSDYTAIYLNTFFVYIKLLTEPNIPAKEFDDLYSLISDIFLEYSSLPGYALKLLPDILKSSIGIVENEFPPEAIKFTTLITILLQKFSKDFDPSIISEIYETVYPYLSQLDFVVLSFFGDIVQYLERKISINFISSLALLFWAKICDNDPYVPVPTKSEIQIPYETGEFSIPNELDWNKPVFEFPSADKSRLSPPYMSNYIPILEKITGSEQDYYTAVVGNLIALISKNSDNVRVWDLIFIFIRYLLIVYDHSEQFPDPLFFIFKSFVFSSDYNALDPKPGYENISLCRTFLVRLLLNTDSSAFQTVLNSFLENIPILTELFERFILEIKQIRILMSKDKKLFLYFATISNTIFKLKSDLPKIAFLRFINELFKETLMIRFAFAYSEFSTFFVNLLNHKSTRDNVFQIVKHYVSKQTSIEFITSLRTFFSKKCQEFPDNFSYSIVKDFIEFVIQDQAILKNLSAFVDVVLQYFILGLSKNEKMISIDDVNRYVVEISMVSEPSDELMLIYQHMLEKSTLDTVLFEKLQKLIFDQKDQEQNIVKYPLIFKMLVNIFYPLFTDDVLDYISSLLNYSDLNCVAAHRADINLYLTEKLLDERNGKSLDEKLVDKILSLLYKIGCVISSPIIVNKFISLFCAENGVLSKYYDKYLAVLSDFLKSNLEIPEEKLPLEPMFAIEFRTYGNFNPNDGFTFTTWIYLDIPSITRLFEILEEKNSLFAIVVKQNTLVYDGNVILDNLPLKKWFFLALTYKQNQIEIFFDGNIEKVVDATINFPSIKNFVLKIGGSQSKCGDIGAHGLFNTLSLSQIKSIYQLGPRNNYSTEITNIFYKNSTDILELCSQTAKTVSQLNFAETIIRICKLDVLLPLFAQLDIKDNNGFVSDRLPMVLNLVKSIITSNSEQEIAFHYNDGFQVISHLLLSSKYSGFNFETYSQFYNVFLELSYEDLRIDILESFLLNFELWMSGDPCHFLKITSHWKSTLFPIAGPTIIHFLSCSTLLNYMRIYCWYLPLETHQIRGDMERKSDRKIITSIRHNIMNIISENYMGSLTINDFKLLLSQCMSCIDPNQVYDLLLLLNKFATLSSTAKEFFDTPASFCGLHSLLLSSDEFVSTATLDMIMQIHKNNLITSCSLTEHLELIFHNLKKGYLTQGMLMKISIITQPSAPELFNLCCYIANRVGAEENMRMLLERLEPDPDFAIPKNWCVWAVVAAINTNEILMKMIFEFLALCTPSQWLTIYTVIEHVCRAFQKQNEDIKAIFLETILSLSLFGRVKLKQNDLEMLYMMVSTFLFFRDSQTHNPVLIELLKKEGIEVPKVTQILPQMRDVSTVSGWDYFTENDLWLYNKDIKKEDQEVDIEKIVYDTKVLSLQFSIGLRISIDCDWIDHSIASKLLRIQMQTKLMNFMDFCFLVCGFLMRTNHPQKEFVETFKDANSIYKDFAFGRLCCIEIKNSLFYHEVCDNTARLLDALRMNAAESYKKGLEIFKMKPQDLEDFSSNSLMETQEAIKEEMENGAKEWRIKWSHMTIENAPWDTKSKSNVVKHYKQSFILCTNNTQVVLKRNKHFDLHKIASELRDSGAVFENLPKQKPKVRILHPLDIVEYEKTEHKENNSQFYVIFSTECELVTVKGDKTGNFELLEDLLRIRIENKSSILIKISDIEKILLRRKIHRPTAIEIFTYNGQTFFVNFTNFTGLVILKELKRHYPSLGNKVQSTDNFMEFFKGFDFSEKWANGEISNFEYLMLLNIYSGRSYNDSSQYPFLPWVIKDYTSEKIDISDSKYYRDLKKPIGAIGKDRLNDLKSRVKDLLQFGISPFLYSSYYTSPLSLYLYLMRMEPFTTLHIEIQSGRFDNAARLFLSVSGAFKSVITQMNDYRELIPEFYCMPEFLMNLDQFDLGKTDGQRVNDVILPPWSKNAMDFVYKMRKFLESDVVSSTLNDWIDLVWGYKQRGENAEKCDNVFKQEMYDTIWSKEQQQKSETMPMRINEIESMINLVGQIPPQLFNEPHLKRVTNKRNVSCLARFIQKNLVLYPASFSSIEEIERGKISLDVLAANMITKVNILITDNAEPQFEFIPNSAKGFIPLDICEVVNLGGKLHCGIGNSNYDVIAFLINTGACEIMPRPRQLVSSISASGGFLAIASEDARIHIYKRNNLKTEVASIPSYRSSIKSVCISTDFHTVICGTSDNALLFTSLATYETYRVVEIDISPRHIIVTSGWGFVVVYGDLINDGIRQHFIDAYNINGQQIRHFSVDFDVVCWSSFKSPRGFDFIVAGTSDGRVFIFEAYFGRIGFPVIDAGEEAICVQYLPQSNVVICITRNKITIAPYIIEENKLD</sequence>
<dbReference type="KEGG" id="tva:4763976"/>
<dbReference type="SUPFAM" id="SSF50978">
    <property type="entry name" value="WD40 repeat-like"/>
    <property type="match status" value="1"/>
</dbReference>
<evidence type="ECO:0000259" key="1">
    <source>
        <dbReference type="PROSITE" id="PS50197"/>
    </source>
</evidence>
<dbReference type="Proteomes" id="UP000001542">
    <property type="component" value="Unassembled WGS sequence"/>
</dbReference>
<dbReference type="SMR" id="A2EMN1"/>
<dbReference type="Gene3D" id="2.30.29.30">
    <property type="entry name" value="Pleckstrin-homology domain (PH domain)/Phosphotyrosine-binding domain (PTB)"/>
    <property type="match status" value="1"/>
</dbReference>
<dbReference type="eggNOG" id="KOG1787">
    <property type="taxonomic scope" value="Eukaryota"/>
</dbReference>
<dbReference type="InterPro" id="IPR000409">
    <property type="entry name" value="BEACH_dom"/>
</dbReference>
<dbReference type="InterPro" id="IPR023362">
    <property type="entry name" value="PH-BEACH_dom"/>
</dbReference>
<dbReference type="VEuPathDB" id="TrichDB:TVAGG3_0810290"/>
<name>A2EMN1_TRIV3</name>
<dbReference type="EMBL" id="DS113432">
    <property type="protein sequence ID" value="EAY06101.1"/>
    <property type="molecule type" value="Genomic_DNA"/>
</dbReference>
<evidence type="ECO:0000313" key="3">
    <source>
        <dbReference type="EMBL" id="EAY06101.1"/>
    </source>
</evidence>
<dbReference type="Gene3D" id="2.130.10.10">
    <property type="entry name" value="YVTN repeat-like/Quinoprotein amine dehydrogenase"/>
    <property type="match status" value="1"/>
</dbReference>
<dbReference type="SUPFAM" id="SSF49899">
    <property type="entry name" value="Concanavalin A-like lectins/glucanases"/>
    <property type="match status" value="1"/>
</dbReference>
<dbReference type="PANTHER" id="PTHR13743">
    <property type="entry name" value="BEIGE/BEACH-RELATED"/>
    <property type="match status" value="1"/>
</dbReference>
<feature type="domain" description="BEACH" evidence="1">
    <location>
        <begin position="1844"/>
        <end position="2136"/>
    </location>
</feature>
<protein>
    <submittedName>
        <fullName evidence="3">Beige/BEACH domain containing protein</fullName>
    </submittedName>
</protein>
<dbReference type="OrthoDB" id="10625353at2759"/>
<proteinExistence type="predicted"/>
<dbReference type="InterPro" id="IPR031570">
    <property type="entry name" value="NBEA/BDCP_DUF4704"/>
</dbReference>
<dbReference type="RefSeq" id="XP_001318324.1">
    <property type="nucleotide sequence ID" value="XM_001318289.1"/>
</dbReference>
<accession>A2EMN1</accession>
<dbReference type="InterPro" id="IPR036322">
    <property type="entry name" value="WD40_repeat_dom_sf"/>
</dbReference>
<dbReference type="SUPFAM" id="SSF81837">
    <property type="entry name" value="BEACH domain"/>
    <property type="match status" value="1"/>
</dbReference>
<dbReference type="PANTHER" id="PTHR13743:SF161">
    <property type="entry name" value="BEIGE_BEACH DOMAIN CONTAINING PROTEIN"/>
    <property type="match status" value="1"/>
</dbReference>
<dbReference type="InParanoid" id="A2EMN1"/>